<evidence type="ECO:0000256" key="1">
    <source>
        <dbReference type="SAM" id="Phobius"/>
    </source>
</evidence>
<name>A0A8D8SX37_9HEMI</name>
<evidence type="ECO:0008006" key="3">
    <source>
        <dbReference type="Google" id="ProtNLM"/>
    </source>
</evidence>
<dbReference type="AlphaFoldDB" id="A0A8D8SX37"/>
<evidence type="ECO:0000313" key="2">
    <source>
        <dbReference type="EMBL" id="CAG6677706.1"/>
    </source>
</evidence>
<keyword evidence="1" id="KW-1133">Transmembrane helix</keyword>
<dbReference type="InterPro" id="IPR010718">
    <property type="entry name" value="DUF1294"/>
</dbReference>
<dbReference type="Pfam" id="PF06961">
    <property type="entry name" value="DUF1294"/>
    <property type="match status" value="1"/>
</dbReference>
<proteinExistence type="predicted"/>
<protein>
    <recommendedName>
        <fullName evidence="3">DUF1294 domain-containing protein</fullName>
    </recommendedName>
</protein>
<feature type="transmembrane region" description="Helical" evidence="1">
    <location>
        <begin position="12"/>
        <end position="31"/>
    </location>
</feature>
<reference evidence="2" key="1">
    <citation type="submission" date="2021-05" db="EMBL/GenBank/DDBJ databases">
        <authorList>
            <person name="Alioto T."/>
            <person name="Alioto T."/>
            <person name="Gomez Garrido J."/>
        </authorList>
    </citation>
    <scope>NUCLEOTIDE SEQUENCE</scope>
</reference>
<dbReference type="EMBL" id="HBUF01243388">
    <property type="protein sequence ID" value="CAG6677706.1"/>
    <property type="molecule type" value="Transcribed_RNA"/>
</dbReference>
<dbReference type="EMBL" id="HBUF01243389">
    <property type="protein sequence ID" value="CAG6677707.1"/>
    <property type="molecule type" value="Transcribed_RNA"/>
</dbReference>
<sequence>MESIMVMRNHVIDFTPTWFFWYLFATWSVWLWYAEDKEAAEEQQRRIPEKYLLTGTLIAPIGAWLGMNCCRHKIRKQIFWNVLYISFVLHVVLFIYAKGEEWI</sequence>
<keyword evidence="1" id="KW-0472">Membrane</keyword>
<keyword evidence="1" id="KW-0812">Transmembrane</keyword>
<accession>A0A8D8SX37</accession>
<dbReference type="EMBL" id="HBUF01243387">
    <property type="protein sequence ID" value="CAG6677705.1"/>
    <property type="molecule type" value="Transcribed_RNA"/>
</dbReference>
<organism evidence="2">
    <name type="scientific">Cacopsylla melanoneura</name>
    <dbReference type="NCBI Taxonomy" id="428564"/>
    <lineage>
        <taxon>Eukaryota</taxon>
        <taxon>Metazoa</taxon>
        <taxon>Ecdysozoa</taxon>
        <taxon>Arthropoda</taxon>
        <taxon>Hexapoda</taxon>
        <taxon>Insecta</taxon>
        <taxon>Pterygota</taxon>
        <taxon>Neoptera</taxon>
        <taxon>Paraneoptera</taxon>
        <taxon>Hemiptera</taxon>
        <taxon>Sternorrhyncha</taxon>
        <taxon>Psylloidea</taxon>
        <taxon>Psyllidae</taxon>
        <taxon>Psyllinae</taxon>
        <taxon>Cacopsylla</taxon>
    </lineage>
</organism>
<feature type="transmembrane region" description="Helical" evidence="1">
    <location>
        <begin position="79"/>
        <end position="97"/>
    </location>
</feature>